<keyword evidence="2" id="KW-1185">Reference proteome</keyword>
<dbReference type="RefSeq" id="WP_210808872.1">
    <property type="nucleotide sequence ID" value="NZ_JAGQDG010000003.1"/>
</dbReference>
<accession>A0ABS5DX41</accession>
<sequence length="148" mass="15420">MKPYAFCAPLAHVLSKPSLMRQAQLTLDPLSLGPLLQALMHSDTLSVCGSTSGRCGDRVTVLVNNLPVRGSVDERGRFAVAVPVAQLMAKRTPTLSAVVIATDDQGTPAVASGSLTLPAAEMRRAWAHRSRAGLHLAATACLAGVSHA</sequence>
<protein>
    <submittedName>
        <fullName evidence="1">Uncharacterized protein</fullName>
    </submittedName>
</protein>
<comment type="caution">
    <text evidence="1">The sequence shown here is derived from an EMBL/GenBank/DDBJ whole genome shotgun (WGS) entry which is preliminary data.</text>
</comment>
<dbReference type="Proteomes" id="UP000672097">
    <property type="component" value="Unassembled WGS sequence"/>
</dbReference>
<organism evidence="1 2">
    <name type="scientific">Ideonella paludis</name>
    <dbReference type="NCBI Taxonomy" id="1233411"/>
    <lineage>
        <taxon>Bacteria</taxon>
        <taxon>Pseudomonadati</taxon>
        <taxon>Pseudomonadota</taxon>
        <taxon>Betaproteobacteria</taxon>
        <taxon>Burkholderiales</taxon>
        <taxon>Sphaerotilaceae</taxon>
        <taxon>Ideonella</taxon>
    </lineage>
</organism>
<dbReference type="Gene3D" id="2.60.40.10">
    <property type="entry name" value="Immunoglobulins"/>
    <property type="match status" value="1"/>
</dbReference>
<name>A0ABS5DX41_9BURK</name>
<evidence type="ECO:0000313" key="1">
    <source>
        <dbReference type="EMBL" id="MBQ0935705.1"/>
    </source>
</evidence>
<dbReference type="EMBL" id="JAGQDG010000003">
    <property type="protein sequence ID" value="MBQ0935705.1"/>
    <property type="molecule type" value="Genomic_DNA"/>
</dbReference>
<dbReference type="InterPro" id="IPR013783">
    <property type="entry name" value="Ig-like_fold"/>
</dbReference>
<evidence type="ECO:0000313" key="2">
    <source>
        <dbReference type="Proteomes" id="UP000672097"/>
    </source>
</evidence>
<reference evidence="1 2" key="1">
    <citation type="submission" date="2021-04" db="EMBL/GenBank/DDBJ databases">
        <title>The genome sequence of type strain Ideonella paludis KCTC 32238.</title>
        <authorList>
            <person name="Liu Y."/>
        </authorList>
    </citation>
    <scope>NUCLEOTIDE SEQUENCE [LARGE SCALE GENOMIC DNA]</scope>
    <source>
        <strain evidence="1 2">KCTC 32238</strain>
    </source>
</reference>
<proteinExistence type="predicted"/>
<gene>
    <name evidence="1" type="ORF">KAK11_10220</name>
</gene>